<evidence type="ECO:0000313" key="1">
    <source>
        <dbReference type="EMBL" id="CAF1637794.1"/>
    </source>
</evidence>
<evidence type="ECO:0000313" key="2">
    <source>
        <dbReference type="Proteomes" id="UP000663828"/>
    </source>
</evidence>
<protein>
    <submittedName>
        <fullName evidence="1">Uncharacterized protein</fullName>
    </submittedName>
</protein>
<sequence>FSSENSLLMIFWLSIGLYSIHIEVHPPVIITKPFGLVIFVIYHYASKIEKKIGQSVAALRNRWVKENIDRSEEVFYVGSAINVDELNEDNKQEDFFNNKISVLNTGNLLEIIKQETSLRSLSMLVFLSLMYFGIPRREIDSFSKDIGALTAETCHKSSANLIEQDLDELLVDNRSGKHSEGLVAYERGDSYKDVLKMYFSSICKANVVSHRQITNSKLDD</sequence>
<dbReference type="EMBL" id="CAJNOR010008805">
    <property type="protein sequence ID" value="CAF1637794.1"/>
    <property type="molecule type" value="Genomic_DNA"/>
</dbReference>
<accession>A0A816DSS8</accession>
<feature type="non-terminal residue" evidence="1">
    <location>
        <position position="1"/>
    </location>
</feature>
<name>A0A816DSS8_ADIRI</name>
<comment type="caution">
    <text evidence="1">The sequence shown here is derived from an EMBL/GenBank/DDBJ whole genome shotgun (WGS) entry which is preliminary data.</text>
</comment>
<organism evidence="1 2">
    <name type="scientific">Adineta ricciae</name>
    <name type="common">Rotifer</name>
    <dbReference type="NCBI Taxonomy" id="249248"/>
    <lineage>
        <taxon>Eukaryota</taxon>
        <taxon>Metazoa</taxon>
        <taxon>Spiralia</taxon>
        <taxon>Gnathifera</taxon>
        <taxon>Rotifera</taxon>
        <taxon>Eurotatoria</taxon>
        <taxon>Bdelloidea</taxon>
        <taxon>Adinetida</taxon>
        <taxon>Adinetidae</taxon>
        <taxon>Adineta</taxon>
    </lineage>
</organism>
<proteinExistence type="predicted"/>
<dbReference type="Proteomes" id="UP000663828">
    <property type="component" value="Unassembled WGS sequence"/>
</dbReference>
<gene>
    <name evidence="1" type="ORF">XAT740_LOCUS52772</name>
</gene>
<dbReference type="AlphaFoldDB" id="A0A816DSS8"/>
<keyword evidence="2" id="KW-1185">Reference proteome</keyword>
<reference evidence="1" key="1">
    <citation type="submission" date="2021-02" db="EMBL/GenBank/DDBJ databases">
        <authorList>
            <person name="Nowell W R."/>
        </authorList>
    </citation>
    <scope>NUCLEOTIDE SEQUENCE</scope>
</reference>